<organism evidence="2 3">
    <name type="scientific">Denitromonas iodatirespirans</name>
    <dbReference type="NCBI Taxonomy" id="2795389"/>
    <lineage>
        <taxon>Bacteria</taxon>
        <taxon>Pseudomonadati</taxon>
        <taxon>Pseudomonadota</taxon>
        <taxon>Betaproteobacteria</taxon>
        <taxon>Rhodocyclales</taxon>
        <taxon>Zoogloeaceae</taxon>
        <taxon>Denitromonas</taxon>
    </lineage>
</organism>
<evidence type="ECO:0000313" key="3">
    <source>
        <dbReference type="Proteomes" id="UP000694660"/>
    </source>
</evidence>
<gene>
    <name evidence="2" type="ORF">I8J34_03885</name>
</gene>
<reference evidence="3" key="1">
    <citation type="journal article" date="2022" name="ISME J.">
        <title>Genetic and phylogenetic analysis of dissimilatory iodate-reducing bacteria identifies potential niches across the world's oceans.</title>
        <authorList>
            <person name="Reyes-Umana V."/>
            <person name="Henning Z."/>
            <person name="Lee K."/>
            <person name="Barnum T.P."/>
            <person name="Coates J.D."/>
        </authorList>
    </citation>
    <scope>NUCLEOTIDE SEQUENCE [LARGE SCALE GENOMIC DNA]</scope>
    <source>
        <strain evidence="3">IR12</strain>
    </source>
</reference>
<dbReference type="InterPro" id="IPR036182">
    <property type="entry name" value="PCuAC_sf"/>
</dbReference>
<proteinExistence type="predicted"/>
<dbReference type="InterPro" id="IPR007410">
    <property type="entry name" value="LpqE-like"/>
</dbReference>
<name>A0A944D5M5_DENI1</name>
<protein>
    <submittedName>
        <fullName evidence="2">Copper chaperone PCu(A)C</fullName>
    </submittedName>
</protein>
<feature type="chain" id="PRO_5037302793" evidence="1">
    <location>
        <begin position="25"/>
        <end position="154"/>
    </location>
</feature>
<dbReference type="PANTHER" id="PTHR36302">
    <property type="entry name" value="BLR7088 PROTEIN"/>
    <property type="match status" value="1"/>
</dbReference>
<comment type="caution">
    <text evidence="2">The sequence shown here is derived from an EMBL/GenBank/DDBJ whole genome shotgun (WGS) entry which is preliminary data.</text>
</comment>
<dbReference type="SUPFAM" id="SSF110087">
    <property type="entry name" value="DR1885-like metal-binding protein"/>
    <property type="match status" value="1"/>
</dbReference>
<evidence type="ECO:0000313" key="2">
    <source>
        <dbReference type="EMBL" id="MBT0960305.1"/>
    </source>
</evidence>
<keyword evidence="3" id="KW-1185">Reference proteome</keyword>
<evidence type="ECO:0000256" key="1">
    <source>
        <dbReference type="SAM" id="SignalP"/>
    </source>
</evidence>
<dbReference type="RefSeq" id="WP_214360057.1">
    <property type="nucleotide sequence ID" value="NZ_JAEKFT010000003.1"/>
</dbReference>
<dbReference type="Proteomes" id="UP000694660">
    <property type="component" value="Unassembled WGS sequence"/>
</dbReference>
<dbReference type="InterPro" id="IPR058248">
    <property type="entry name" value="Lxx211020-like"/>
</dbReference>
<dbReference type="Pfam" id="PF04314">
    <property type="entry name" value="PCuAC"/>
    <property type="match status" value="1"/>
</dbReference>
<dbReference type="Gene3D" id="2.60.40.1890">
    <property type="entry name" value="PCu(A)C copper chaperone"/>
    <property type="match status" value="1"/>
</dbReference>
<dbReference type="PANTHER" id="PTHR36302:SF1">
    <property type="entry name" value="COPPER CHAPERONE PCU(A)C"/>
    <property type="match status" value="1"/>
</dbReference>
<accession>A0A944D5M5</accession>
<keyword evidence="1" id="KW-0732">Signal</keyword>
<feature type="signal peptide" evidence="1">
    <location>
        <begin position="1"/>
        <end position="24"/>
    </location>
</feature>
<dbReference type="EMBL" id="JAEKFT010000003">
    <property type="protein sequence ID" value="MBT0960305.1"/>
    <property type="molecule type" value="Genomic_DNA"/>
</dbReference>
<dbReference type="AlphaFoldDB" id="A0A944D5M5"/>
<sequence length="154" mass="16044">MTMQARGTMAALLGALALALPAAAAETLAVRDARILATVPGQRVAAAYLTMESPVAARVVAAASDAAASVSFHRMSMDGEVMRMRRVDELELTAGRALRLVPGGVHLMFTGLSQPLHPGGTVALRLTVREPGGASRVVTVTLPVVDWRHGSGHE</sequence>